<dbReference type="Gene3D" id="1.10.30.50">
    <property type="match status" value="1"/>
</dbReference>
<proteinExistence type="predicted"/>
<reference evidence="2 3" key="1">
    <citation type="journal article" date="2023" name="J. Phycol.">
        <title>Chrysosporum ovalisporum is synonymous with the true-branching cyanobacterium Umezakia natans (Nostocales/Aphanizomenonaceae).</title>
        <authorList>
            <person name="McGregor G.B."/>
            <person name="Sendall B.C."/>
            <person name="Niiyama Y."/>
            <person name="Tuji A."/>
            <person name="Willis A."/>
        </authorList>
    </citation>
    <scope>NUCLEOTIDE SEQUENCE [LARGE SCALE GENOMIC DNA]</scope>
    <source>
        <strain evidence="2 3">ANA360D</strain>
    </source>
</reference>
<name>A0AA43GSD2_9CYAN</name>
<evidence type="ECO:0000259" key="1">
    <source>
        <dbReference type="Pfam" id="PF13395"/>
    </source>
</evidence>
<keyword evidence="3" id="KW-1185">Reference proteome</keyword>
<dbReference type="RefSeq" id="WP_280654546.1">
    <property type="nucleotide sequence ID" value="NZ_JANQDH010000054.1"/>
</dbReference>
<dbReference type="InterPro" id="IPR003615">
    <property type="entry name" value="HNH_nuc"/>
</dbReference>
<protein>
    <recommendedName>
        <fullName evidence="1">HNH nuclease domain-containing protein</fullName>
    </recommendedName>
</protein>
<dbReference type="Pfam" id="PF13395">
    <property type="entry name" value="HNH_4"/>
    <property type="match status" value="1"/>
</dbReference>
<organism evidence="2 3">
    <name type="scientific">Chrysosporum bergii ANA360D</name>
    <dbReference type="NCBI Taxonomy" id="617107"/>
    <lineage>
        <taxon>Bacteria</taxon>
        <taxon>Bacillati</taxon>
        <taxon>Cyanobacteriota</taxon>
        <taxon>Cyanophyceae</taxon>
        <taxon>Nostocales</taxon>
        <taxon>Nodulariaceae</taxon>
        <taxon>Chrysosporum</taxon>
    </lineage>
</organism>
<dbReference type="AlphaFoldDB" id="A0AA43GSD2"/>
<gene>
    <name evidence="2" type="ORF">NWP17_08860</name>
</gene>
<evidence type="ECO:0000313" key="3">
    <source>
        <dbReference type="Proteomes" id="UP001159387"/>
    </source>
</evidence>
<dbReference type="Proteomes" id="UP001159387">
    <property type="component" value="Unassembled WGS sequence"/>
</dbReference>
<sequence length="374" mass="44536">MYQLPNADNLNISILSQLFDSRSTSYKYLYFLSLLDIVKRRNFDKLLSITFLEIISEILANAWYPYQYFKLYFGTQDQIVKKLDSLELEITEPILQFKDTDKKLLRRTINNQNLDDIIDSICRYVPYRLIRPFFVQETRGLKDYNVNATIINLANSQFYTQKPLYCFNADNQKDCNAINLHPDWIKYLEQNYTIVRGWASWEWLNYMQQINPSIPNVVNKLFIPQQRDSLNKQTQYWKTILEHQNIKCIYSQVRLDKNEISLDHYLPWSFVAHDQLWNLIPTTQSVNSSKSNNLPSQQYLNDFVKLQHLGLTIYQEKYSNKWLKEVEPFIAELRINQPDDLLNLEILTNAYERTVKPLISLATTQGFSPNWVYR</sequence>
<evidence type="ECO:0000313" key="2">
    <source>
        <dbReference type="EMBL" id="MDH6060546.1"/>
    </source>
</evidence>
<dbReference type="EMBL" id="JANQDH010000054">
    <property type="protein sequence ID" value="MDH6060546.1"/>
    <property type="molecule type" value="Genomic_DNA"/>
</dbReference>
<feature type="domain" description="HNH nuclease" evidence="1">
    <location>
        <begin position="248"/>
        <end position="295"/>
    </location>
</feature>
<comment type="caution">
    <text evidence="2">The sequence shown here is derived from an EMBL/GenBank/DDBJ whole genome shotgun (WGS) entry which is preliminary data.</text>
</comment>
<accession>A0AA43GSD2</accession>